<evidence type="ECO:0000313" key="3">
    <source>
        <dbReference type="Proteomes" id="UP001501771"/>
    </source>
</evidence>
<evidence type="ECO:0000256" key="1">
    <source>
        <dbReference type="SAM" id="MobiDB-lite"/>
    </source>
</evidence>
<sequence>MGGTNENPTEQDHGGPAGRVFQVHRPDLDEGVVGSLYRSEIFCTSPEQRRVGPPPAGRSAQAGRLTGAVIAGHDGVGG</sequence>
<feature type="region of interest" description="Disordered" evidence="1">
    <location>
        <begin position="1"/>
        <end position="20"/>
    </location>
</feature>
<proteinExistence type="predicted"/>
<evidence type="ECO:0000313" key="2">
    <source>
        <dbReference type="EMBL" id="GAA2145086.1"/>
    </source>
</evidence>
<organism evidence="2 3">
    <name type="scientific">Nocardioides koreensis</name>
    <dbReference type="NCBI Taxonomy" id="433651"/>
    <lineage>
        <taxon>Bacteria</taxon>
        <taxon>Bacillati</taxon>
        <taxon>Actinomycetota</taxon>
        <taxon>Actinomycetes</taxon>
        <taxon>Propionibacteriales</taxon>
        <taxon>Nocardioidaceae</taxon>
        <taxon>Nocardioides</taxon>
    </lineage>
</organism>
<dbReference type="Proteomes" id="UP001501771">
    <property type="component" value="Unassembled WGS sequence"/>
</dbReference>
<keyword evidence="3" id="KW-1185">Reference proteome</keyword>
<name>A0ABN2ZNS3_9ACTN</name>
<dbReference type="EMBL" id="BAAAQR010000005">
    <property type="protein sequence ID" value="GAA2145086.1"/>
    <property type="molecule type" value="Genomic_DNA"/>
</dbReference>
<feature type="region of interest" description="Disordered" evidence="1">
    <location>
        <begin position="46"/>
        <end position="78"/>
    </location>
</feature>
<comment type="caution">
    <text evidence="2">The sequence shown here is derived from an EMBL/GenBank/DDBJ whole genome shotgun (WGS) entry which is preliminary data.</text>
</comment>
<accession>A0ABN2ZNS3</accession>
<protein>
    <submittedName>
        <fullName evidence="2">Uncharacterized protein</fullName>
    </submittedName>
</protein>
<reference evidence="2 3" key="1">
    <citation type="journal article" date="2019" name="Int. J. Syst. Evol. Microbiol.">
        <title>The Global Catalogue of Microorganisms (GCM) 10K type strain sequencing project: providing services to taxonomists for standard genome sequencing and annotation.</title>
        <authorList>
            <consortium name="The Broad Institute Genomics Platform"/>
            <consortium name="The Broad Institute Genome Sequencing Center for Infectious Disease"/>
            <person name="Wu L."/>
            <person name="Ma J."/>
        </authorList>
    </citation>
    <scope>NUCLEOTIDE SEQUENCE [LARGE SCALE GENOMIC DNA]</scope>
    <source>
        <strain evidence="2 3">JCM 16022</strain>
    </source>
</reference>
<gene>
    <name evidence="2" type="ORF">GCM10009844_19380</name>
</gene>